<dbReference type="SUPFAM" id="SSF53335">
    <property type="entry name" value="S-adenosyl-L-methionine-dependent methyltransferases"/>
    <property type="match status" value="1"/>
</dbReference>
<comment type="caution">
    <text evidence="7">The sequence shown here is derived from an EMBL/GenBank/DDBJ whole genome shotgun (WGS) entry which is preliminary data.</text>
</comment>
<dbReference type="Gene3D" id="3.40.50.150">
    <property type="entry name" value="Vaccinia Virus protein VP39"/>
    <property type="match status" value="1"/>
</dbReference>
<dbReference type="GO" id="GO:0008170">
    <property type="term" value="F:N-methyltransferase activity"/>
    <property type="evidence" value="ECO:0007669"/>
    <property type="project" value="InterPro"/>
</dbReference>
<keyword evidence="4" id="KW-0949">S-adenosyl-L-methionine</keyword>
<gene>
    <name evidence="7" type="ORF">CBW42_07730</name>
</gene>
<dbReference type="PIRSF" id="PIRSF015855">
    <property type="entry name" value="TypeIII_Mtase_mKpnI"/>
    <property type="match status" value="1"/>
</dbReference>
<keyword evidence="2" id="KW-0489">Methyltransferase</keyword>
<dbReference type="GO" id="GO:0009307">
    <property type="term" value="P:DNA restriction-modification system"/>
    <property type="evidence" value="ECO:0007669"/>
    <property type="project" value="UniProtKB-KW"/>
</dbReference>
<dbReference type="PROSITE" id="PS00092">
    <property type="entry name" value="N6_MTASE"/>
    <property type="match status" value="1"/>
</dbReference>
<dbReference type="InterPro" id="IPR002052">
    <property type="entry name" value="DNA_methylase_N6_adenine_CS"/>
</dbReference>
<dbReference type="PRINTS" id="PR00506">
    <property type="entry name" value="D21N6MTFRASE"/>
</dbReference>
<dbReference type="GO" id="GO:0032259">
    <property type="term" value="P:methylation"/>
    <property type="evidence" value="ECO:0007669"/>
    <property type="project" value="UniProtKB-KW"/>
</dbReference>
<comment type="similarity">
    <text evidence="1">Belongs to the N(4)/N(6)-methyltransferase family.</text>
</comment>
<sequence length="554" mass="63917">MANLSQEKRQRMLAFLDTIRQEHKDDDDVLIALGEIESELNAKKYGLVWEQHEEAVDVMMRTHIPVFTEDAGKEITTSAGGVYNFLLEGDNLHSLRLLEKTHRGRIDVIYIDPPYNTKNKEFIYADSRVGADDGFRHSKWLSFMSSRLHIAKNLLAEDGLIFISIDDNELAPLTMLCNEIFGEENFVDNIIWKKRYGGGAKEKYLVTLQEYILVYARDISKIPEITVPLSDEMIAKYYKMKDDNYDVRGGFRTHPLEANKTLDERVNLQYPIPAPDGTLVYPKRQWLWSKERVEKAIASGELHFSQGKDGTWNIQTKQYLKDENGVVRRGKFQSIIDNIYTQHGTNEMIDFFGDAKAFSFPKPSELIVQILSLCDKKDALVLDFFAGSGTTAHAVQKLNQHYGTNYHFILCTNNESGICENITYERLKKVIFGYANRSGKHIEGIPANLKYYRTDFVARDEEYLSDALLEHIAEMVQLEHGVRIDGQRYIMVMSDEEADALEQNWSNYTDVQAMYISKNVLFTSSQVSLFKDTAQFIIPDYYFNFELREEGETW</sequence>
<proteinExistence type="inferred from homology"/>
<evidence type="ECO:0000256" key="4">
    <source>
        <dbReference type="ARBA" id="ARBA00022691"/>
    </source>
</evidence>
<dbReference type="Proteomes" id="UP000194903">
    <property type="component" value="Unassembled WGS sequence"/>
</dbReference>
<reference evidence="7 8" key="1">
    <citation type="submission" date="2017-05" db="EMBL/GenBank/DDBJ databases">
        <title>Butyricicoccus porcorum sp. nov. a butyrate-producing bacterium from the swine intestinal tract.</title>
        <authorList>
            <person name="Trachsel J."/>
            <person name="Humphrey S."/>
            <person name="Allen H.K."/>
        </authorList>
    </citation>
    <scope>NUCLEOTIDE SEQUENCE [LARGE SCALE GENOMIC DNA]</scope>
    <source>
        <strain evidence="7">BB10</strain>
    </source>
</reference>
<evidence type="ECO:0000256" key="2">
    <source>
        <dbReference type="ARBA" id="ARBA00022603"/>
    </source>
</evidence>
<evidence type="ECO:0000313" key="7">
    <source>
        <dbReference type="EMBL" id="OUM20705.1"/>
    </source>
</evidence>
<evidence type="ECO:0000313" key="8">
    <source>
        <dbReference type="Proteomes" id="UP000194903"/>
    </source>
</evidence>
<evidence type="ECO:0000256" key="3">
    <source>
        <dbReference type="ARBA" id="ARBA00022679"/>
    </source>
</evidence>
<keyword evidence="5" id="KW-0680">Restriction system</keyword>
<evidence type="ECO:0000256" key="5">
    <source>
        <dbReference type="ARBA" id="ARBA00022747"/>
    </source>
</evidence>
<evidence type="ECO:0000256" key="1">
    <source>
        <dbReference type="ARBA" id="ARBA00006594"/>
    </source>
</evidence>
<dbReference type="EMBL" id="NHOC01000005">
    <property type="protein sequence ID" value="OUM20705.1"/>
    <property type="molecule type" value="Genomic_DNA"/>
</dbReference>
<dbReference type="OrthoDB" id="9800801at2"/>
<dbReference type="GO" id="GO:0003677">
    <property type="term" value="F:DNA binding"/>
    <property type="evidence" value="ECO:0007669"/>
    <property type="project" value="InterPro"/>
</dbReference>
<evidence type="ECO:0000259" key="6">
    <source>
        <dbReference type="Pfam" id="PF01555"/>
    </source>
</evidence>
<protein>
    <recommendedName>
        <fullName evidence="6">DNA methylase N-4/N-6 domain-containing protein</fullName>
    </recommendedName>
</protein>
<dbReference type="AlphaFoldDB" id="A0A252F4K6"/>
<name>A0A252F4K6_9FIRM</name>
<dbReference type="InterPro" id="IPR029063">
    <property type="entry name" value="SAM-dependent_MTases_sf"/>
</dbReference>
<dbReference type="InterPro" id="IPR002295">
    <property type="entry name" value="N4/N6-MTase_EcoPI_Mod-like"/>
</dbReference>
<organism evidence="7 8">
    <name type="scientific">Butyricicoccus porcorum</name>
    <dbReference type="NCBI Taxonomy" id="1945634"/>
    <lineage>
        <taxon>Bacteria</taxon>
        <taxon>Bacillati</taxon>
        <taxon>Bacillota</taxon>
        <taxon>Clostridia</taxon>
        <taxon>Eubacteriales</taxon>
        <taxon>Butyricicoccaceae</taxon>
        <taxon>Butyricicoccus</taxon>
    </lineage>
</organism>
<feature type="domain" description="DNA methylase N-4/N-6" evidence="6">
    <location>
        <begin position="106"/>
        <end position="402"/>
    </location>
</feature>
<accession>A0A252F4K6</accession>
<dbReference type="Pfam" id="PF01555">
    <property type="entry name" value="N6_N4_Mtase"/>
    <property type="match status" value="1"/>
</dbReference>
<dbReference type="InterPro" id="IPR002941">
    <property type="entry name" value="DNA_methylase_N4/N6"/>
</dbReference>
<dbReference type="RefSeq" id="WP_087019482.1">
    <property type="nucleotide sequence ID" value="NZ_NHOC01000005.1"/>
</dbReference>
<keyword evidence="8" id="KW-1185">Reference proteome</keyword>
<keyword evidence="3" id="KW-0808">Transferase</keyword>